<organism evidence="1 2">
    <name type="scientific">Brevibacterium antiquum</name>
    <dbReference type="NCBI Taxonomy" id="234835"/>
    <lineage>
        <taxon>Bacteria</taxon>
        <taxon>Bacillati</taxon>
        <taxon>Actinomycetota</taxon>
        <taxon>Actinomycetes</taxon>
        <taxon>Micrococcales</taxon>
        <taxon>Brevibacteriaceae</taxon>
        <taxon>Brevibacterium</taxon>
    </lineage>
</organism>
<dbReference type="AlphaFoldDB" id="A0A2H1KUM1"/>
<evidence type="ECO:0000313" key="1">
    <source>
        <dbReference type="EMBL" id="SMY03410.1"/>
    </source>
</evidence>
<evidence type="ECO:0000313" key="2">
    <source>
        <dbReference type="Proteomes" id="UP000234342"/>
    </source>
</evidence>
<gene>
    <name evidence="1" type="ORF">BANT10_03521</name>
</gene>
<proteinExistence type="predicted"/>
<accession>A0A2H1KUM1</accession>
<protein>
    <submittedName>
        <fullName evidence="1">Uncharacterized protein</fullName>
    </submittedName>
</protein>
<dbReference type="EMBL" id="FXZE01000042">
    <property type="protein sequence ID" value="SMY03410.1"/>
    <property type="molecule type" value="Genomic_DNA"/>
</dbReference>
<keyword evidence="2" id="KW-1185">Reference proteome</keyword>
<name>A0A2H1KUM1_9MICO</name>
<dbReference type="Proteomes" id="UP000234342">
    <property type="component" value="Unassembled WGS sequence"/>
</dbReference>
<reference evidence="2" key="1">
    <citation type="submission" date="2017-03" db="EMBL/GenBank/DDBJ databases">
        <authorList>
            <person name="Monnet C."/>
        </authorList>
    </citation>
    <scope>NUCLEOTIDE SEQUENCE [LARGE SCALE GENOMIC DNA]</scope>
    <source>
        <strain evidence="2">P10</strain>
    </source>
</reference>
<sequence>MNTNEKTITDTVQRKIRDLSSTMPKAIGKGAYAHIAQRPGTESE</sequence>